<dbReference type="HOGENOM" id="CLU_039294_2_0_0"/>
<protein>
    <submittedName>
        <fullName evidence="4">Uncharacterized protein</fullName>
    </submittedName>
</protein>
<name>A0A081BL82_9BACT</name>
<sequence>MMTLPHDIEALQTLVRQLLEENQALKAEIAALKAQLKTDSHNSHKPPSSDGLRKRPRPALPKDTTRKQGGQPGHRGKTLSMVAQPDHVIPCKPAVCMCGHSFQETPGTVLERRQVFDLPEPKLEVTEYRRLRCQCPSCGRVHEGHFPSHVSAPVQYGPGVLAFGTLCNNAYMLPFKKIQRLFTDVFGYAINERTLERANIRCAELAAPRYAAIKAQLQRSPVCHCDETGVRVNGTLHWQHVVSTASATYLCVHTTRGKDALESSHSVLPGYRGWALHDCWSSYFGLTTCRHALCGAHLLRELTGVAEQGSRWAIQMHRFLLTLYHHADNGNGTITHFHRWSALYDRICHRANQEEPPPKRRHRKGKATRTKGCNLLARLMTYKAAVLAFAQHTEVPFTNNQAERDLRPTKVKQKISGCFRTFDGANRYAHISSIISTARKQDRHVFKELRSLFVGNSFFTSTCPC</sequence>
<dbReference type="NCBIfam" id="NF033517">
    <property type="entry name" value="transpos_IS66"/>
    <property type="match status" value="1"/>
</dbReference>
<dbReference type="STRING" id="1499966.U14_02390"/>
<feature type="domain" description="Transposase IS66 central" evidence="2">
    <location>
        <begin position="154"/>
        <end position="426"/>
    </location>
</feature>
<feature type="domain" description="DUF6444" evidence="3">
    <location>
        <begin position="9"/>
        <end position="78"/>
    </location>
</feature>
<gene>
    <name evidence="4" type="ORF">U14_02390</name>
</gene>
<dbReference type="InterPro" id="IPR052344">
    <property type="entry name" value="Transposase-related"/>
</dbReference>
<dbReference type="Pfam" id="PF03050">
    <property type="entry name" value="DDE_Tnp_IS66"/>
    <property type="match status" value="1"/>
</dbReference>
<keyword evidence="5" id="KW-1185">Reference proteome</keyword>
<accession>A0A081BL82</accession>
<evidence type="ECO:0000259" key="3">
    <source>
        <dbReference type="Pfam" id="PF20042"/>
    </source>
</evidence>
<evidence type="ECO:0000313" key="4">
    <source>
        <dbReference type="EMBL" id="GAK51148.1"/>
    </source>
</evidence>
<evidence type="ECO:0000313" key="5">
    <source>
        <dbReference type="Proteomes" id="UP000030700"/>
    </source>
</evidence>
<reference evidence="4" key="1">
    <citation type="journal article" date="2015" name="PeerJ">
        <title>First genomic representation of candidate bacterial phylum KSB3 points to enhanced environmental sensing as a trigger of wastewater bulking.</title>
        <authorList>
            <person name="Sekiguchi Y."/>
            <person name="Ohashi A."/>
            <person name="Parks D.H."/>
            <person name="Yamauchi T."/>
            <person name="Tyson G.W."/>
            <person name="Hugenholtz P."/>
        </authorList>
    </citation>
    <scope>NUCLEOTIDE SEQUENCE [LARGE SCALE GENOMIC DNA]</scope>
</reference>
<dbReference type="Pfam" id="PF20042">
    <property type="entry name" value="DUF6444"/>
    <property type="match status" value="1"/>
</dbReference>
<proteinExistence type="predicted"/>
<evidence type="ECO:0000259" key="2">
    <source>
        <dbReference type="Pfam" id="PF03050"/>
    </source>
</evidence>
<dbReference type="PANTHER" id="PTHR33678">
    <property type="entry name" value="BLL1576 PROTEIN"/>
    <property type="match status" value="1"/>
</dbReference>
<organism evidence="4">
    <name type="scientific">Candidatus Moduliflexus flocculans</name>
    <dbReference type="NCBI Taxonomy" id="1499966"/>
    <lineage>
        <taxon>Bacteria</taxon>
        <taxon>Candidatus Moduliflexota</taxon>
        <taxon>Candidatus Moduliflexia</taxon>
        <taxon>Candidatus Moduliflexales</taxon>
        <taxon>Candidatus Moduliflexaceae</taxon>
    </lineage>
</organism>
<dbReference type="EMBL" id="DF820457">
    <property type="protein sequence ID" value="GAK51148.1"/>
    <property type="molecule type" value="Genomic_DNA"/>
</dbReference>
<dbReference type="Proteomes" id="UP000030700">
    <property type="component" value="Unassembled WGS sequence"/>
</dbReference>
<evidence type="ECO:0000256" key="1">
    <source>
        <dbReference type="SAM" id="MobiDB-lite"/>
    </source>
</evidence>
<dbReference type="PANTHER" id="PTHR33678:SF1">
    <property type="entry name" value="BLL1576 PROTEIN"/>
    <property type="match status" value="1"/>
</dbReference>
<dbReference type="AlphaFoldDB" id="A0A081BL82"/>
<feature type="region of interest" description="Disordered" evidence="1">
    <location>
        <begin position="36"/>
        <end position="78"/>
    </location>
</feature>
<dbReference type="InterPro" id="IPR045618">
    <property type="entry name" value="DUF6444"/>
</dbReference>
<dbReference type="InterPro" id="IPR004291">
    <property type="entry name" value="Transposase_IS66_central"/>
</dbReference>